<organism evidence="11 12">
    <name type="scientific">Limnobacter profundi</name>
    <dbReference type="NCBI Taxonomy" id="2732163"/>
    <lineage>
        <taxon>Bacteria</taxon>
        <taxon>Pseudomonadati</taxon>
        <taxon>Pseudomonadota</taxon>
        <taxon>Betaproteobacteria</taxon>
        <taxon>Burkholderiales</taxon>
        <taxon>Burkholderiaceae</taxon>
        <taxon>Limnobacter</taxon>
    </lineage>
</organism>
<feature type="domain" description="Phosphoethanolamine transferase N-terminal" evidence="10">
    <location>
        <begin position="54"/>
        <end position="203"/>
    </location>
</feature>
<keyword evidence="7 8" id="KW-0472">Membrane</keyword>
<keyword evidence="2" id="KW-1003">Cell membrane</keyword>
<keyword evidence="12" id="KW-1185">Reference proteome</keyword>
<evidence type="ECO:0000256" key="8">
    <source>
        <dbReference type="SAM" id="Phobius"/>
    </source>
</evidence>
<name>A0ABX6N1Q8_9BURK</name>
<evidence type="ECO:0000259" key="10">
    <source>
        <dbReference type="Pfam" id="PF08019"/>
    </source>
</evidence>
<sequence>MWRNIFNPQNRWIAGVSAFLMLLANGSFTSRLMQAYPLFDGNVLFVASVFLLFTLATTLLLVWLCHGRAAPWVLAFYLIASSMAAYFMSTYGTVIDQTMLENTLQTNAAEAGDLFSISMLLYLLVLGVLPAWYVLRRMPRAKGLATELRAKALFSVCLLAGMVLLIVPFTSQYASFFREHKSLRFYANPTYFTYSAIRLASSKIKGSAGPVVVQAVAPDAALNDEPPLHPKELIVLVVGETARADRFALNGYTKPTNPMLDKEDVVSLGNVTSCGTSTAVSVPCMFSLAGHDGFDGDKVNQFENVLDVLKRQGVEILWRDNNSDSKGVALRLPYENFRDPAINPVCDSECRDAGMLVGLEDHIRKHPGKDLLIVLHQMGNHGPAYYKRYPPEFERFTPVCKTNELSKCTDEEINNAYDNAISYTDHFLAQTIALLKKFDSSHETAMLYVSDHGESLGEQGMYLHGAPYVFSPREQTHVASVLWFGKNFDYRTDDLRLVKDYPFTHDDLFCALMLTFEVESGVCTQRTNALKAHFEQQGQTR</sequence>
<keyword evidence="6 8" id="KW-1133">Transmembrane helix</keyword>
<evidence type="ECO:0000256" key="1">
    <source>
        <dbReference type="ARBA" id="ARBA00004429"/>
    </source>
</evidence>
<dbReference type="Pfam" id="PF00884">
    <property type="entry name" value="Sulfatase"/>
    <property type="match status" value="1"/>
</dbReference>
<dbReference type="PANTHER" id="PTHR30443:SF0">
    <property type="entry name" value="PHOSPHOETHANOLAMINE TRANSFERASE EPTA"/>
    <property type="match status" value="1"/>
</dbReference>
<evidence type="ECO:0000259" key="9">
    <source>
        <dbReference type="Pfam" id="PF00884"/>
    </source>
</evidence>
<comment type="subcellular location">
    <subcellularLocation>
        <location evidence="1">Cell inner membrane</location>
        <topology evidence="1">Multi-pass membrane protein</topology>
    </subcellularLocation>
</comment>
<reference evidence="11 12" key="1">
    <citation type="submission" date="2020-05" db="EMBL/GenBank/DDBJ databases">
        <title>Compete genome of Limnobacter sp. SAORIC-580.</title>
        <authorList>
            <person name="Song J."/>
            <person name="Cho J.-C."/>
        </authorList>
    </citation>
    <scope>NUCLEOTIDE SEQUENCE [LARGE SCALE GENOMIC DNA]</scope>
    <source>
        <strain evidence="11 12">SAORIC-580</strain>
    </source>
</reference>
<feature type="transmembrane region" description="Helical" evidence="8">
    <location>
        <begin position="156"/>
        <end position="174"/>
    </location>
</feature>
<feature type="transmembrane region" description="Helical" evidence="8">
    <location>
        <begin position="45"/>
        <end position="65"/>
    </location>
</feature>
<dbReference type="InterPro" id="IPR012549">
    <property type="entry name" value="EptA-like_N"/>
</dbReference>
<feature type="transmembrane region" description="Helical" evidence="8">
    <location>
        <begin position="72"/>
        <end position="94"/>
    </location>
</feature>
<dbReference type="InterPro" id="IPR040423">
    <property type="entry name" value="PEA_transferase"/>
</dbReference>
<proteinExistence type="predicted"/>
<dbReference type="GO" id="GO:0016740">
    <property type="term" value="F:transferase activity"/>
    <property type="evidence" value="ECO:0007669"/>
    <property type="project" value="UniProtKB-KW"/>
</dbReference>
<evidence type="ECO:0000313" key="11">
    <source>
        <dbReference type="EMBL" id="QJR28306.1"/>
    </source>
</evidence>
<feature type="transmembrane region" description="Helical" evidence="8">
    <location>
        <begin position="114"/>
        <end position="135"/>
    </location>
</feature>
<feature type="domain" description="Sulfatase N-terminal" evidence="9">
    <location>
        <begin position="234"/>
        <end position="510"/>
    </location>
</feature>
<keyword evidence="4 11" id="KW-0808">Transferase</keyword>
<protein>
    <submittedName>
        <fullName evidence="11">Phosphoethanolamine--lipid A transferase</fullName>
    </submittedName>
</protein>
<dbReference type="InterPro" id="IPR017850">
    <property type="entry name" value="Alkaline_phosphatase_core_sf"/>
</dbReference>
<gene>
    <name evidence="11" type="ORF">HKT17_00600</name>
</gene>
<dbReference type="NCBIfam" id="NF028537">
    <property type="entry name" value="P_eth_NH2_trans"/>
    <property type="match status" value="1"/>
</dbReference>
<accession>A0ABX6N1Q8</accession>
<dbReference type="EMBL" id="CP053084">
    <property type="protein sequence ID" value="QJR28306.1"/>
    <property type="molecule type" value="Genomic_DNA"/>
</dbReference>
<evidence type="ECO:0000256" key="3">
    <source>
        <dbReference type="ARBA" id="ARBA00022519"/>
    </source>
</evidence>
<dbReference type="InterPro" id="IPR000917">
    <property type="entry name" value="Sulfatase_N"/>
</dbReference>
<dbReference type="RefSeq" id="WP_171097032.1">
    <property type="nucleotide sequence ID" value="NZ_CP053084.1"/>
</dbReference>
<dbReference type="CDD" id="cd16017">
    <property type="entry name" value="LptA"/>
    <property type="match status" value="1"/>
</dbReference>
<evidence type="ECO:0000256" key="5">
    <source>
        <dbReference type="ARBA" id="ARBA00022692"/>
    </source>
</evidence>
<evidence type="ECO:0000256" key="4">
    <source>
        <dbReference type="ARBA" id="ARBA00022679"/>
    </source>
</evidence>
<dbReference type="InterPro" id="IPR058130">
    <property type="entry name" value="PEA_transf_C"/>
</dbReference>
<keyword evidence="5 8" id="KW-0812">Transmembrane</keyword>
<keyword evidence="3" id="KW-0997">Cell inner membrane</keyword>
<dbReference type="Gene3D" id="3.40.720.10">
    <property type="entry name" value="Alkaline Phosphatase, subunit A"/>
    <property type="match status" value="1"/>
</dbReference>
<dbReference type="Pfam" id="PF08019">
    <property type="entry name" value="EptA_B_N"/>
    <property type="match status" value="1"/>
</dbReference>
<evidence type="ECO:0000313" key="12">
    <source>
        <dbReference type="Proteomes" id="UP000501130"/>
    </source>
</evidence>
<evidence type="ECO:0000256" key="7">
    <source>
        <dbReference type="ARBA" id="ARBA00023136"/>
    </source>
</evidence>
<evidence type="ECO:0000256" key="2">
    <source>
        <dbReference type="ARBA" id="ARBA00022475"/>
    </source>
</evidence>
<dbReference type="PANTHER" id="PTHR30443">
    <property type="entry name" value="INNER MEMBRANE PROTEIN"/>
    <property type="match status" value="1"/>
</dbReference>
<dbReference type="SUPFAM" id="SSF53649">
    <property type="entry name" value="Alkaline phosphatase-like"/>
    <property type="match status" value="1"/>
</dbReference>
<evidence type="ECO:0000256" key="6">
    <source>
        <dbReference type="ARBA" id="ARBA00022989"/>
    </source>
</evidence>
<dbReference type="Proteomes" id="UP000501130">
    <property type="component" value="Chromosome"/>
</dbReference>